<dbReference type="AlphaFoldDB" id="A0AA39Q581"/>
<evidence type="ECO:0000256" key="11">
    <source>
        <dbReference type="SAM" id="Phobius"/>
    </source>
</evidence>
<evidence type="ECO:0000256" key="9">
    <source>
        <dbReference type="PIRSR" id="PIRSR602401-1"/>
    </source>
</evidence>
<evidence type="ECO:0000256" key="1">
    <source>
        <dbReference type="ARBA" id="ARBA00001971"/>
    </source>
</evidence>
<dbReference type="GO" id="GO:0020037">
    <property type="term" value="F:heme binding"/>
    <property type="evidence" value="ECO:0007669"/>
    <property type="project" value="InterPro"/>
</dbReference>
<comment type="pathway">
    <text evidence="2">Secondary metabolite biosynthesis.</text>
</comment>
<sequence>MAFLSDSAPKPTSLSGMLLSAVIIFFVSYQLSAYISRRRSPPGPPGFPIIGNALQIPADRQWLRWHEWKQRYGDIMKITVLGQPVVILSSLKASKDLLEGRGNIYSDRPSAVMASELVGWSRGLGYAQATQNPRFREFRRVFHQWMGPRACESRELRDVQERENLRSVTCFSIAYPEIFSKHARECTSSTILLLMYGYPSHIGDPLRLVKIAEDAMLGFARASEPGRWWVDNFPMLKHVPSWFPGASFQRTAKSMRLDLDELYDVPFNFVKAEMKKDVFEQSFLSKYLEEHSMTTNPPGKFEELAKAAGASLYSGGAETTPSALISFILAMVLYPRVQEKAQAEIDALTLGRLPMIKDRNRLSYVSAIVKEVWRWNPSVPLGLPHVVNQDDEYMGYHIEKGSIVWANIWTIMHDEDTFPNPFEFQPERYLDPENSTSEIVESAFGFGRRICPGMYLAENSVFLAVATMLTVFNISKAVDPVTGEEITPDVEYDGFISHPRPFRCKIQPRSRVTRELVLEQAEASKM</sequence>
<dbReference type="EMBL" id="JAUEPU010000015">
    <property type="protein sequence ID" value="KAK0496472.1"/>
    <property type="molecule type" value="Genomic_DNA"/>
</dbReference>
<dbReference type="GO" id="GO:0004497">
    <property type="term" value="F:monooxygenase activity"/>
    <property type="evidence" value="ECO:0007669"/>
    <property type="project" value="UniProtKB-KW"/>
</dbReference>
<feature type="binding site" description="axial binding residue" evidence="9">
    <location>
        <position position="451"/>
    </location>
    <ligand>
        <name>heme</name>
        <dbReference type="ChEBI" id="CHEBI:30413"/>
    </ligand>
    <ligandPart>
        <name>Fe</name>
        <dbReference type="ChEBI" id="CHEBI:18248"/>
    </ligandPart>
</feature>
<keyword evidence="7 9" id="KW-0408">Iron</keyword>
<name>A0AA39Q581_9AGAR</name>
<dbReference type="PROSITE" id="PS00086">
    <property type="entry name" value="CYTOCHROME_P450"/>
    <property type="match status" value="1"/>
</dbReference>
<evidence type="ECO:0000256" key="7">
    <source>
        <dbReference type="ARBA" id="ARBA00023004"/>
    </source>
</evidence>
<evidence type="ECO:0000256" key="3">
    <source>
        <dbReference type="ARBA" id="ARBA00010617"/>
    </source>
</evidence>
<comment type="caution">
    <text evidence="12">The sequence shown here is derived from an EMBL/GenBank/DDBJ whole genome shotgun (WGS) entry which is preliminary data.</text>
</comment>
<keyword evidence="11" id="KW-1133">Transmembrane helix</keyword>
<dbReference type="PANTHER" id="PTHR46300:SF7">
    <property type="entry name" value="P450, PUTATIVE (EUROFUNG)-RELATED"/>
    <property type="match status" value="1"/>
</dbReference>
<dbReference type="InterPro" id="IPR036396">
    <property type="entry name" value="Cyt_P450_sf"/>
</dbReference>
<proteinExistence type="inferred from homology"/>
<feature type="transmembrane region" description="Helical" evidence="11">
    <location>
        <begin position="12"/>
        <end position="31"/>
    </location>
</feature>
<evidence type="ECO:0000256" key="4">
    <source>
        <dbReference type="ARBA" id="ARBA00022617"/>
    </source>
</evidence>
<organism evidence="12 13">
    <name type="scientific">Armillaria luteobubalina</name>
    <dbReference type="NCBI Taxonomy" id="153913"/>
    <lineage>
        <taxon>Eukaryota</taxon>
        <taxon>Fungi</taxon>
        <taxon>Dikarya</taxon>
        <taxon>Basidiomycota</taxon>
        <taxon>Agaricomycotina</taxon>
        <taxon>Agaricomycetes</taxon>
        <taxon>Agaricomycetidae</taxon>
        <taxon>Agaricales</taxon>
        <taxon>Marasmiineae</taxon>
        <taxon>Physalacriaceae</taxon>
        <taxon>Armillaria</taxon>
    </lineage>
</organism>
<evidence type="ECO:0000256" key="10">
    <source>
        <dbReference type="RuleBase" id="RU000461"/>
    </source>
</evidence>
<comment type="similarity">
    <text evidence="3 10">Belongs to the cytochrome P450 family.</text>
</comment>
<evidence type="ECO:0000313" key="12">
    <source>
        <dbReference type="EMBL" id="KAK0496472.1"/>
    </source>
</evidence>
<dbReference type="GO" id="GO:0016705">
    <property type="term" value="F:oxidoreductase activity, acting on paired donors, with incorporation or reduction of molecular oxygen"/>
    <property type="evidence" value="ECO:0007669"/>
    <property type="project" value="InterPro"/>
</dbReference>
<dbReference type="InterPro" id="IPR002401">
    <property type="entry name" value="Cyt_P450_E_grp-I"/>
</dbReference>
<keyword evidence="8 10" id="KW-0503">Monooxygenase</keyword>
<dbReference type="SUPFAM" id="SSF48264">
    <property type="entry name" value="Cytochrome P450"/>
    <property type="match status" value="1"/>
</dbReference>
<evidence type="ECO:0000313" key="13">
    <source>
        <dbReference type="Proteomes" id="UP001175228"/>
    </source>
</evidence>
<protein>
    <submittedName>
        <fullName evidence="12">Cytochrome P450</fullName>
    </submittedName>
</protein>
<dbReference type="GO" id="GO:0005506">
    <property type="term" value="F:iron ion binding"/>
    <property type="evidence" value="ECO:0007669"/>
    <property type="project" value="InterPro"/>
</dbReference>
<reference evidence="12" key="1">
    <citation type="submission" date="2023-06" db="EMBL/GenBank/DDBJ databases">
        <authorList>
            <consortium name="Lawrence Berkeley National Laboratory"/>
            <person name="Ahrendt S."/>
            <person name="Sahu N."/>
            <person name="Indic B."/>
            <person name="Wong-Bajracharya J."/>
            <person name="Merenyi Z."/>
            <person name="Ke H.-M."/>
            <person name="Monk M."/>
            <person name="Kocsube S."/>
            <person name="Drula E."/>
            <person name="Lipzen A."/>
            <person name="Balint B."/>
            <person name="Henrissat B."/>
            <person name="Andreopoulos B."/>
            <person name="Martin F.M."/>
            <person name="Harder C.B."/>
            <person name="Rigling D."/>
            <person name="Ford K.L."/>
            <person name="Foster G.D."/>
            <person name="Pangilinan J."/>
            <person name="Papanicolaou A."/>
            <person name="Barry K."/>
            <person name="LaButti K."/>
            <person name="Viragh M."/>
            <person name="Koriabine M."/>
            <person name="Yan M."/>
            <person name="Riley R."/>
            <person name="Champramary S."/>
            <person name="Plett K.L."/>
            <person name="Tsai I.J."/>
            <person name="Slot J."/>
            <person name="Sipos G."/>
            <person name="Plett J."/>
            <person name="Nagy L.G."/>
            <person name="Grigoriev I.V."/>
        </authorList>
    </citation>
    <scope>NUCLEOTIDE SEQUENCE</scope>
    <source>
        <strain evidence="12">HWK02</strain>
    </source>
</reference>
<dbReference type="PRINTS" id="PR00463">
    <property type="entry name" value="EP450I"/>
</dbReference>
<evidence type="ECO:0000256" key="5">
    <source>
        <dbReference type="ARBA" id="ARBA00022723"/>
    </source>
</evidence>
<evidence type="ECO:0000256" key="8">
    <source>
        <dbReference type="ARBA" id="ARBA00023033"/>
    </source>
</evidence>
<dbReference type="Proteomes" id="UP001175228">
    <property type="component" value="Unassembled WGS sequence"/>
</dbReference>
<keyword evidence="11" id="KW-0812">Transmembrane</keyword>
<dbReference type="CDD" id="cd11065">
    <property type="entry name" value="CYP64-like"/>
    <property type="match status" value="1"/>
</dbReference>
<evidence type="ECO:0000256" key="6">
    <source>
        <dbReference type="ARBA" id="ARBA00023002"/>
    </source>
</evidence>
<keyword evidence="5 9" id="KW-0479">Metal-binding</keyword>
<keyword evidence="13" id="KW-1185">Reference proteome</keyword>
<dbReference type="InterPro" id="IPR050364">
    <property type="entry name" value="Cytochrome_P450_fung"/>
</dbReference>
<evidence type="ECO:0000256" key="2">
    <source>
        <dbReference type="ARBA" id="ARBA00005179"/>
    </source>
</evidence>
<dbReference type="Pfam" id="PF00067">
    <property type="entry name" value="p450"/>
    <property type="match status" value="1"/>
</dbReference>
<dbReference type="Gene3D" id="1.10.630.10">
    <property type="entry name" value="Cytochrome P450"/>
    <property type="match status" value="1"/>
</dbReference>
<accession>A0AA39Q581</accession>
<dbReference type="PANTHER" id="PTHR46300">
    <property type="entry name" value="P450, PUTATIVE (EUROFUNG)-RELATED-RELATED"/>
    <property type="match status" value="1"/>
</dbReference>
<dbReference type="PRINTS" id="PR00385">
    <property type="entry name" value="P450"/>
</dbReference>
<gene>
    <name evidence="12" type="ORF">EDD18DRAFT_1253711</name>
</gene>
<keyword evidence="11" id="KW-0472">Membrane</keyword>
<comment type="cofactor">
    <cofactor evidence="1 9">
        <name>heme</name>
        <dbReference type="ChEBI" id="CHEBI:30413"/>
    </cofactor>
</comment>
<keyword evidence="6 10" id="KW-0560">Oxidoreductase</keyword>
<dbReference type="InterPro" id="IPR017972">
    <property type="entry name" value="Cyt_P450_CS"/>
</dbReference>
<dbReference type="InterPro" id="IPR001128">
    <property type="entry name" value="Cyt_P450"/>
</dbReference>
<keyword evidence="4 9" id="KW-0349">Heme</keyword>